<evidence type="ECO:0000256" key="1">
    <source>
        <dbReference type="ARBA" id="ARBA00023015"/>
    </source>
</evidence>
<evidence type="ECO:0000313" key="6">
    <source>
        <dbReference type="EMBL" id="GCD47629.1"/>
    </source>
</evidence>
<evidence type="ECO:0000259" key="5">
    <source>
        <dbReference type="PROSITE" id="PS50987"/>
    </source>
</evidence>
<dbReference type="Pfam" id="PF01022">
    <property type="entry name" value="HTH_5"/>
    <property type="match status" value="1"/>
</dbReference>
<evidence type="ECO:0000256" key="4">
    <source>
        <dbReference type="SAM" id="MobiDB-lite"/>
    </source>
</evidence>
<dbReference type="InterPro" id="IPR036390">
    <property type="entry name" value="WH_DNA-bd_sf"/>
</dbReference>
<dbReference type="GO" id="GO:0003700">
    <property type="term" value="F:DNA-binding transcription factor activity"/>
    <property type="evidence" value="ECO:0007669"/>
    <property type="project" value="InterPro"/>
</dbReference>
<proteinExistence type="predicted"/>
<keyword evidence="7" id="KW-1185">Reference proteome</keyword>
<keyword evidence="2" id="KW-0238">DNA-binding</keyword>
<dbReference type="GO" id="GO:0003677">
    <property type="term" value="F:DNA binding"/>
    <property type="evidence" value="ECO:0007669"/>
    <property type="project" value="UniProtKB-KW"/>
</dbReference>
<gene>
    <name evidence="6" type="ORF">GKJPGBOP_07422</name>
</gene>
<feature type="region of interest" description="Disordered" evidence="4">
    <location>
        <begin position="153"/>
        <end position="189"/>
    </location>
</feature>
<dbReference type="InterPro" id="IPR051011">
    <property type="entry name" value="Metal_resp_trans_reg"/>
</dbReference>
<evidence type="ECO:0000313" key="7">
    <source>
        <dbReference type="Proteomes" id="UP000286746"/>
    </source>
</evidence>
<feature type="domain" description="HTH arsR-type" evidence="5">
    <location>
        <begin position="52"/>
        <end position="146"/>
    </location>
</feature>
<dbReference type="NCBIfam" id="NF033788">
    <property type="entry name" value="HTH_metalloreg"/>
    <property type="match status" value="1"/>
</dbReference>
<organism evidence="6 7">
    <name type="scientific">Streptomyces paromomycinus</name>
    <name type="common">Streptomyces rimosus subsp. paromomycinus</name>
    <dbReference type="NCBI Taxonomy" id="92743"/>
    <lineage>
        <taxon>Bacteria</taxon>
        <taxon>Bacillati</taxon>
        <taxon>Actinomycetota</taxon>
        <taxon>Actinomycetes</taxon>
        <taxon>Kitasatosporales</taxon>
        <taxon>Streptomycetaceae</taxon>
        <taxon>Streptomyces</taxon>
    </lineage>
</organism>
<dbReference type="EMBL" id="BHZD01000001">
    <property type="protein sequence ID" value="GCD47629.1"/>
    <property type="molecule type" value="Genomic_DNA"/>
</dbReference>
<keyword evidence="3" id="KW-0804">Transcription</keyword>
<dbReference type="SMART" id="SM00418">
    <property type="entry name" value="HTH_ARSR"/>
    <property type="match status" value="1"/>
</dbReference>
<dbReference type="Proteomes" id="UP000286746">
    <property type="component" value="Unassembled WGS sequence"/>
</dbReference>
<sequence>MDVIDTSVREGARGRNPDTIAEHMKTSSSITEYTMRHMGHGVDGRTTPAAHLDADAAATIAATLQALATPSRLMILTRLRQGPCPVGELAEAVGMEQSAVSHQLRLLRALGLVTGSRQGRRIVYSLYDTHVAQLLDEAVYHIEHLRLGARDLPDTAAAEDTDSSEAEVETEAEAEAEARTGAARKRVSR</sequence>
<dbReference type="InterPro" id="IPR036388">
    <property type="entry name" value="WH-like_DNA-bd_sf"/>
</dbReference>
<dbReference type="InterPro" id="IPR001845">
    <property type="entry name" value="HTH_ArsR_DNA-bd_dom"/>
</dbReference>
<dbReference type="PRINTS" id="PR00778">
    <property type="entry name" value="HTHARSR"/>
</dbReference>
<dbReference type="Gene3D" id="1.10.10.10">
    <property type="entry name" value="Winged helix-like DNA-binding domain superfamily/Winged helix DNA-binding domain"/>
    <property type="match status" value="1"/>
</dbReference>
<evidence type="ECO:0000256" key="3">
    <source>
        <dbReference type="ARBA" id="ARBA00023163"/>
    </source>
</evidence>
<evidence type="ECO:0000256" key="2">
    <source>
        <dbReference type="ARBA" id="ARBA00023125"/>
    </source>
</evidence>
<dbReference type="AlphaFoldDB" id="A0A401WEE0"/>
<dbReference type="PANTHER" id="PTHR43132">
    <property type="entry name" value="ARSENICAL RESISTANCE OPERON REPRESSOR ARSR-RELATED"/>
    <property type="match status" value="1"/>
</dbReference>
<dbReference type="InterPro" id="IPR011991">
    <property type="entry name" value="ArsR-like_HTH"/>
</dbReference>
<accession>A0A401WEE0</accession>
<comment type="caution">
    <text evidence="6">The sequence shown here is derived from an EMBL/GenBank/DDBJ whole genome shotgun (WGS) entry which is preliminary data.</text>
</comment>
<name>A0A401WEE0_STREY</name>
<reference evidence="6 7" key="1">
    <citation type="submission" date="2018-11" db="EMBL/GenBank/DDBJ databases">
        <title>Whole genome sequence of Streptomyces paromomycinus NBRC 15454(T).</title>
        <authorList>
            <person name="Komaki H."/>
            <person name="Tamura T."/>
        </authorList>
    </citation>
    <scope>NUCLEOTIDE SEQUENCE [LARGE SCALE GENOMIC DNA]</scope>
    <source>
        <strain evidence="6 7">NBRC 15454</strain>
    </source>
</reference>
<keyword evidence="1" id="KW-0805">Transcription regulation</keyword>
<dbReference type="PROSITE" id="PS50987">
    <property type="entry name" value="HTH_ARSR_2"/>
    <property type="match status" value="1"/>
</dbReference>
<dbReference type="PANTHER" id="PTHR43132:SF6">
    <property type="entry name" value="HTH-TYPE TRANSCRIPTIONAL REPRESSOR CZRA"/>
    <property type="match status" value="1"/>
</dbReference>
<feature type="compositionally biased region" description="Acidic residues" evidence="4">
    <location>
        <begin position="157"/>
        <end position="175"/>
    </location>
</feature>
<dbReference type="SUPFAM" id="SSF46785">
    <property type="entry name" value="Winged helix' DNA-binding domain"/>
    <property type="match status" value="1"/>
</dbReference>
<dbReference type="CDD" id="cd00090">
    <property type="entry name" value="HTH_ARSR"/>
    <property type="match status" value="1"/>
</dbReference>
<protein>
    <submittedName>
        <fullName evidence="6">Transcriptional regulator</fullName>
    </submittedName>
</protein>